<feature type="region of interest" description="Disordered" evidence="1">
    <location>
        <begin position="183"/>
        <end position="288"/>
    </location>
</feature>
<feature type="compositionally biased region" description="Acidic residues" evidence="1">
    <location>
        <begin position="251"/>
        <end position="288"/>
    </location>
</feature>
<organism evidence="2">
    <name type="scientific">Blastobotrys adeninivorans</name>
    <name type="common">Yeast</name>
    <name type="synonym">Arxula adeninivorans</name>
    <dbReference type="NCBI Taxonomy" id="409370"/>
    <lineage>
        <taxon>Eukaryota</taxon>
        <taxon>Fungi</taxon>
        <taxon>Dikarya</taxon>
        <taxon>Ascomycota</taxon>
        <taxon>Saccharomycotina</taxon>
        <taxon>Dipodascomycetes</taxon>
        <taxon>Dipodascales</taxon>
        <taxon>Trichomonascaceae</taxon>
        <taxon>Blastobotrys</taxon>
    </lineage>
</organism>
<feature type="region of interest" description="Disordered" evidence="1">
    <location>
        <begin position="56"/>
        <end position="134"/>
    </location>
</feature>
<accession>A0A060TGW1</accession>
<dbReference type="PANTHER" id="PTHR15410">
    <property type="entry name" value="HIRA-INTERACTING PROTEIN 3"/>
    <property type="match status" value="1"/>
</dbReference>
<dbReference type="GO" id="GO:0005634">
    <property type="term" value="C:nucleus"/>
    <property type="evidence" value="ECO:0007669"/>
    <property type="project" value="TreeGrafter"/>
</dbReference>
<feature type="compositionally biased region" description="Basic and acidic residues" evidence="1">
    <location>
        <begin position="188"/>
        <end position="204"/>
    </location>
</feature>
<evidence type="ECO:0000256" key="1">
    <source>
        <dbReference type="SAM" id="MobiDB-lite"/>
    </source>
</evidence>
<dbReference type="PANTHER" id="PTHR15410:SF2">
    <property type="entry name" value="HIRA-INTERACTING PROTEIN 3"/>
    <property type="match status" value="1"/>
</dbReference>
<name>A0A060TGW1_BLAAD</name>
<reference evidence="2" key="2">
    <citation type="submission" date="2014-06" db="EMBL/GenBank/DDBJ databases">
        <title>The complete genome of Blastobotrys (Arxula) adeninivorans LS3 - a yeast of biotechnological interest.</title>
        <authorList>
            <person name="Kunze G."/>
            <person name="Gaillardin C."/>
            <person name="Czernicka M."/>
            <person name="Durrens P."/>
            <person name="Martin T."/>
            <person name="Boer E."/>
            <person name="Gabaldon T."/>
            <person name="Cruz J."/>
            <person name="Talla E."/>
            <person name="Marck C."/>
            <person name="Goffeau A."/>
            <person name="Barbe V."/>
            <person name="Baret P."/>
            <person name="Baronian K."/>
            <person name="Beier S."/>
            <person name="Bleykasten C."/>
            <person name="Bode R."/>
            <person name="Casaregola S."/>
            <person name="Despons L."/>
            <person name="Fairhead C."/>
            <person name="Giersberg M."/>
            <person name="Gierski P."/>
            <person name="Hahnel U."/>
            <person name="Hartmann A."/>
            <person name="Jankowska D."/>
            <person name="Jubin C."/>
            <person name="Jung P."/>
            <person name="Lafontaine I."/>
            <person name="Leh-Louis V."/>
            <person name="Lemaire M."/>
            <person name="Marcet-Houben M."/>
            <person name="Mascher M."/>
            <person name="Morel G."/>
            <person name="Richard G.-F."/>
            <person name="Riechen J."/>
            <person name="Sacerdot C."/>
            <person name="Sarkar A."/>
            <person name="Savel G."/>
            <person name="Schacherer J."/>
            <person name="Sherman D."/>
            <person name="Straub M.-L."/>
            <person name="Stein N."/>
            <person name="Thierry A."/>
            <person name="Trautwein-Schult A."/>
            <person name="Westhof E."/>
            <person name="Worch S."/>
            <person name="Dujon B."/>
            <person name="Souciet J.-L."/>
            <person name="Wincker P."/>
            <person name="Scholz U."/>
            <person name="Neuveglise N."/>
        </authorList>
    </citation>
    <scope>NUCLEOTIDE SEQUENCE</scope>
    <source>
        <strain evidence="2">LS3</strain>
    </source>
</reference>
<dbReference type="InterPro" id="IPR037647">
    <property type="entry name" value="HIRIP3"/>
</dbReference>
<dbReference type="EMBL" id="HG937694">
    <property type="protein sequence ID" value="CDP38411.1"/>
    <property type="molecule type" value="Genomic_DNA"/>
</dbReference>
<dbReference type="AlphaFoldDB" id="A0A060TGW1"/>
<feature type="compositionally biased region" description="Acidic residues" evidence="1">
    <location>
        <begin position="231"/>
        <end position="242"/>
    </location>
</feature>
<feature type="compositionally biased region" description="Basic and acidic residues" evidence="1">
    <location>
        <begin position="100"/>
        <end position="109"/>
    </location>
</feature>
<proteinExistence type="predicted"/>
<sequence>MNEPKDQEIEAALKKQVARSDLDVETVKTIRNAVVEQLGLPEDFFKTAEWKSKSRQIIEEAIQNQGNDSAHSDDGDDDEQGNSSGSGNDGDNIENGNDSDNGHKAEKVATKRKRPQKSQEGSGGRRSKTPKPDEIAKLKSQLAQCGIRKQWNKVLGPMGTDSERVDYLKQLLADVGITGRFSAKKAQQVRERRELEELKEDAEKILQSGPRRRPARAAVVDSDSDEHSGDDSDQDKEEQDETNGDKRGDDRDESDENEVSSEEGDDDGAFESENESDQSESEYEAESD</sequence>
<gene>
    <name evidence="2" type="ORF">GNLVRS02_ARAD1D34078g</name>
</gene>
<reference evidence="2" key="1">
    <citation type="submission" date="2014-02" db="EMBL/GenBank/DDBJ databases">
        <authorList>
            <person name="Genoscope - CEA"/>
        </authorList>
    </citation>
    <scope>NUCLEOTIDE SEQUENCE</scope>
    <source>
        <strain evidence="2">LS3</strain>
    </source>
</reference>
<evidence type="ECO:0000313" key="2">
    <source>
        <dbReference type="EMBL" id="CDP38411.1"/>
    </source>
</evidence>
<protein>
    <submittedName>
        <fullName evidence="2">ARAD1D34078p</fullName>
    </submittedName>
</protein>
<feature type="compositionally biased region" description="Low complexity" evidence="1">
    <location>
        <begin position="81"/>
        <end position="99"/>
    </location>
</feature>